<keyword evidence="1 3" id="KW-0378">Hydrolase</keyword>
<keyword evidence="4" id="KW-1185">Reference proteome</keyword>
<dbReference type="OrthoDB" id="9781985at2"/>
<proteinExistence type="predicted"/>
<dbReference type="InterPro" id="IPR050272">
    <property type="entry name" value="Isochorismatase-like_hydrls"/>
</dbReference>
<dbReference type="PANTHER" id="PTHR43540">
    <property type="entry name" value="PEROXYUREIDOACRYLATE/UREIDOACRYLATE AMIDOHYDROLASE-RELATED"/>
    <property type="match status" value="1"/>
</dbReference>
<dbReference type="EMBL" id="SMLL01000005">
    <property type="protein sequence ID" value="TFY98610.1"/>
    <property type="molecule type" value="Genomic_DNA"/>
</dbReference>
<dbReference type="RefSeq" id="WP_135285761.1">
    <property type="nucleotide sequence ID" value="NZ_SMLL01000005.1"/>
</dbReference>
<organism evidence="3 4">
    <name type="scientific">Ramlibacter rhizophilus</name>
    <dbReference type="NCBI Taxonomy" id="1781167"/>
    <lineage>
        <taxon>Bacteria</taxon>
        <taxon>Pseudomonadati</taxon>
        <taxon>Pseudomonadota</taxon>
        <taxon>Betaproteobacteria</taxon>
        <taxon>Burkholderiales</taxon>
        <taxon>Comamonadaceae</taxon>
        <taxon>Ramlibacter</taxon>
    </lineage>
</organism>
<dbReference type="GO" id="GO:0016787">
    <property type="term" value="F:hydrolase activity"/>
    <property type="evidence" value="ECO:0007669"/>
    <property type="project" value="UniProtKB-KW"/>
</dbReference>
<evidence type="ECO:0000256" key="1">
    <source>
        <dbReference type="ARBA" id="ARBA00022801"/>
    </source>
</evidence>
<protein>
    <submittedName>
        <fullName evidence="3">Cysteine hydrolase</fullName>
    </submittedName>
</protein>
<dbReference type="SUPFAM" id="SSF52499">
    <property type="entry name" value="Isochorismatase-like hydrolases"/>
    <property type="match status" value="1"/>
</dbReference>
<accession>A0A4Z0BIK8</accession>
<dbReference type="AlphaFoldDB" id="A0A4Z0BIK8"/>
<dbReference type="CDD" id="cd00431">
    <property type="entry name" value="cysteine_hydrolases"/>
    <property type="match status" value="1"/>
</dbReference>
<gene>
    <name evidence="3" type="ORF">EZ242_13845</name>
</gene>
<dbReference type="InterPro" id="IPR000868">
    <property type="entry name" value="Isochorismatase-like_dom"/>
</dbReference>
<dbReference type="InterPro" id="IPR036380">
    <property type="entry name" value="Isochorismatase-like_sf"/>
</dbReference>
<comment type="caution">
    <text evidence="3">The sequence shown here is derived from an EMBL/GenBank/DDBJ whole genome shotgun (WGS) entry which is preliminary data.</text>
</comment>
<name>A0A4Z0BIK8_9BURK</name>
<evidence type="ECO:0000313" key="4">
    <source>
        <dbReference type="Proteomes" id="UP000297564"/>
    </source>
</evidence>
<feature type="domain" description="Isochorismatase-like" evidence="2">
    <location>
        <begin position="14"/>
        <end position="192"/>
    </location>
</feature>
<dbReference type="Proteomes" id="UP000297564">
    <property type="component" value="Unassembled WGS sequence"/>
</dbReference>
<evidence type="ECO:0000313" key="3">
    <source>
        <dbReference type="EMBL" id="TFY98610.1"/>
    </source>
</evidence>
<sequence length="208" mass="23101">MDNSLRHALDARRALLVVDMQRDYCVPEGIIGMLGHDTSHFPQVGERLAAFVARARGSFDQLVFIRTDFPAWPRSRAQRLHYGRNALARQRDPSLTDWFGVRPQPGDPVISKARYSAFRDTQLDALLRASRIETVVVCGATTDVCVDTTARDAFMHDYSVVVLSDCCGASTPERHRHALDVLDHFFARVQTSGEVAEALEQLGPPPAG</sequence>
<dbReference type="Gene3D" id="3.40.50.850">
    <property type="entry name" value="Isochorismatase-like"/>
    <property type="match status" value="1"/>
</dbReference>
<reference evidence="3 4" key="1">
    <citation type="submission" date="2019-03" db="EMBL/GenBank/DDBJ databases">
        <title>Ramlibacter rhizophilus CCTCC AB2015357, whole genome shotgun sequence.</title>
        <authorList>
            <person name="Zhang X."/>
            <person name="Feng G."/>
            <person name="Zhu H."/>
        </authorList>
    </citation>
    <scope>NUCLEOTIDE SEQUENCE [LARGE SCALE GENOMIC DNA]</scope>
    <source>
        <strain evidence="3 4">CCTCC AB2015357</strain>
    </source>
</reference>
<dbReference type="Pfam" id="PF00857">
    <property type="entry name" value="Isochorismatase"/>
    <property type="match status" value="1"/>
</dbReference>
<evidence type="ECO:0000259" key="2">
    <source>
        <dbReference type="Pfam" id="PF00857"/>
    </source>
</evidence>